<sequence length="729" mass="79119">MSDDDDDDNSDDNTDCSSSMSTSPDARIVGRSGLDTHQAVLARVREARRLVDDLRFEYSCDVVLECQRGFNFLGKANFSTKLYVPTWGYLHPMDPPPWCDARMELTLPNVHSFQLPDPSWQWVSPRWLIDMTQDVDEDGWQYASRFSASATWHGRHSAANSFVRRRRWLRLRRRPRRSHHTTIDENSEDENAGTEEQCCYNLSADNGMASPAGQKPAKKPIAAAASKIKSKVSGNYVGSSPKSPTGPAAKALAYTLKDGKYRSHSTKPHQVTSSATIAPIEPASPSPLRLRQSSPLSSGPSSSSQQQVALHLLRRRMSTSSVRVRQHGHSNCSHHRSRSKDALLPLPTGGFAAPPLPASLAASTAASETGEGDEDNAAAALRERSLAVGSGAGYVDGIPSRFPRLLALAPPTPSVPLSPGQTRASRSPEHTALVRPEPLVAKHADEDAGSTVVASRTDMSPAQQPHATVATTTILLRKLSSASSSLSSYGESASSGGQAMRARGSLSSIDYVPNDLPCLDPYVDPYISLQLPVLSLQQQQQQTATIGASECARDGSADDGLVKMTASSLKHLLSAIPLDRERLDCLREGLNQGGITAATVWYCLPFLHFDLLQFDAGRQRLIAMLLTYSHTCPVDAPLRLLDLDKYCTHLQSPLLDVESLSVAEKAEFKTLVGCPSVLGMSPSQAWRFVVRPLVARDADLFYSDFKLMVMGVAKWSLSAVTTPRVDSGL</sequence>
<feature type="compositionally biased region" description="Low complexity" evidence="1">
    <location>
        <begin position="358"/>
        <end position="369"/>
    </location>
</feature>
<comment type="caution">
    <text evidence="3">The sequence shown here is derived from an EMBL/GenBank/DDBJ whole genome shotgun (WGS) entry which is preliminary data.</text>
</comment>
<evidence type="ECO:0000259" key="2">
    <source>
        <dbReference type="SMART" id="SM00694"/>
    </source>
</evidence>
<dbReference type="AlphaFoldDB" id="A0A9W8BIX5"/>
<reference evidence="3" key="1">
    <citation type="submission" date="2022-07" db="EMBL/GenBank/DDBJ databases">
        <title>Phylogenomic reconstructions and comparative analyses of Kickxellomycotina fungi.</title>
        <authorList>
            <person name="Reynolds N.K."/>
            <person name="Stajich J.E."/>
            <person name="Barry K."/>
            <person name="Grigoriev I.V."/>
            <person name="Crous P."/>
            <person name="Smith M.E."/>
        </authorList>
    </citation>
    <scope>NUCLEOTIDE SEQUENCE</scope>
    <source>
        <strain evidence="3">IMI 214461</strain>
    </source>
</reference>
<dbReference type="OrthoDB" id="72441at2759"/>
<gene>
    <name evidence="3" type="ORF">H4R26_002358</name>
</gene>
<feature type="domain" description="Peroxin/Ferlin" evidence="2">
    <location>
        <begin position="139"/>
        <end position="175"/>
    </location>
</feature>
<evidence type="ECO:0000256" key="1">
    <source>
        <dbReference type="SAM" id="MobiDB-lite"/>
    </source>
</evidence>
<feature type="compositionally biased region" description="Low complexity" evidence="1">
    <location>
        <begin position="286"/>
        <end position="307"/>
    </location>
</feature>
<feature type="compositionally biased region" description="Acidic residues" evidence="1">
    <location>
        <begin position="1"/>
        <end position="14"/>
    </location>
</feature>
<dbReference type="GO" id="GO:0016020">
    <property type="term" value="C:membrane"/>
    <property type="evidence" value="ECO:0007669"/>
    <property type="project" value="InterPro"/>
</dbReference>
<feature type="compositionally biased region" description="Basic residues" evidence="1">
    <location>
        <begin position="324"/>
        <end position="338"/>
    </location>
</feature>
<feature type="region of interest" description="Disordered" evidence="1">
    <location>
        <begin position="259"/>
        <end position="376"/>
    </location>
</feature>
<evidence type="ECO:0000313" key="4">
    <source>
        <dbReference type="Proteomes" id="UP001150907"/>
    </source>
</evidence>
<dbReference type="EMBL" id="JANBQF010000138">
    <property type="protein sequence ID" value="KAJ2004703.1"/>
    <property type="molecule type" value="Genomic_DNA"/>
</dbReference>
<organism evidence="3 4">
    <name type="scientific">Coemansia thaxteri</name>
    <dbReference type="NCBI Taxonomy" id="2663907"/>
    <lineage>
        <taxon>Eukaryota</taxon>
        <taxon>Fungi</taxon>
        <taxon>Fungi incertae sedis</taxon>
        <taxon>Zoopagomycota</taxon>
        <taxon>Kickxellomycotina</taxon>
        <taxon>Kickxellomycetes</taxon>
        <taxon>Kickxellales</taxon>
        <taxon>Kickxellaceae</taxon>
        <taxon>Coemansia</taxon>
    </lineage>
</organism>
<protein>
    <recommendedName>
        <fullName evidence="2">Peroxin/Ferlin domain-containing protein</fullName>
    </recommendedName>
</protein>
<evidence type="ECO:0000313" key="3">
    <source>
        <dbReference type="EMBL" id="KAJ2004703.1"/>
    </source>
</evidence>
<proteinExistence type="predicted"/>
<feature type="region of interest" description="Disordered" evidence="1">
    <location>
        <begin position="1"/>
        <end position="29"/>
    </location>
</feature>
<dbReference type="InterPro" id="IPR006614">
    <property type="entry name" value="Peroxin/Ferlin"/>
</dbReference>
<name>A0A9W8BIX5_9FUNG</name>
<dbReference type="Proteomes" id="UP001150907">
    <property type="component" value="Unassembled WGS sequence"/>
</dbReference>
<accession>A0A9W8BIX5</accession>
<keyword evidence="4" id="KW-1185">Reference proteome</keyword>
<dbReference type="SMART" id="SM00694">
    <property type="entry name" value="DysFC"/>
    <property type="match status" value="1"/>
</dbReference>